<dbReference type="Pfam" id="PF15477">
    <property type="entry name" value="SMAP"/>
    <property type="match status" value="1"/>
</dbReference>
<evidence type="ECO:0000313" key="3">
    <source>
        <dbReference type="EMBL" id="KAL3406396.1"/>
    </source>
</evidence>
<accession>A0ABD2XMJ8</accession>
<feature type="compositionally biased region" description="Basic and acidic residues" evidence="1">
    <location>
        <begin position="76"/>
        <end position="88"/>
    </location>
</feature>
<feature type="compositionally biased region" description="Basic and acidic residues" evidence="1">
    <location>
        <begin position="240"/>
        <end position="258"/>
    </location>
</feature>
<organism evidence="3 4">
    <name type="scientific">Trichogramma kaykai</name>
    <dbReference type="NCBI Taxonomy" id="54128"/>
    <lineage>
        <taxon>Eukaryota</taxon>
        <taxon>Metazoa</taxon>
        <taxon>Ecdysozoa</taxon>
        <taxon>Arthropoda</taxon>
        <taxon>Hexapoda</taxon>
        <taxon>Insecta</taxon>
        <taxon>Pterygota</taxon>
        <taxon>Neoptera</taxon>
        <taxon>Endopterygota</taxon>
        <taxon>Hymenoptera</taxon>
        <taxon>Apocrita</taxon>
        <taxon>Proctotrupomorpha</taxon>
        <taxon>Chalcidoidea</taxon>
        <taxon>Trichogrammatidae</taxon>
        <taxon>Trichogramma</taxon>
    </lineage>
</organism>
<dbReference type="InterPro" id="IPR028124">
    <property type="entry name" value="SMAP_dom"/>
</dbReference>
<feature type="domain" description="Small acidic protein-like" evidence="2">
    <location>
        <begin position="329"/>
        <end position="397"/>
    </location>
</feature>
<dbReference type="PANTHER" id="PTHR22426">
    <property type="entry name" value="ARGININE_SERINE-RICH COILED-COIL PROTEIN 2"/>
    <property type="match status" value="1"/>
</dbReference>
<sequence length="407" mass="47348">MNTLLKNYGSDGEDSDESIDNKVSTTPPRTMLPTQKSNDAIYDTVPMDMSDEGSNNNHSSDDGARTPEILHGSNTRKTESSKDKRGAYSEDSNDNDQKLKEKSDNYKVDKNEKSSYSSDKKSSDKKHGHDYRESDSKRSKYDEKRSRDSDRKSRDDDRRKDRISRDDDRNDRDRYRSDDKKEREKRREKERDREYERERGRDRDRDRRYSKDDKSSDRRSDKYSSSSREKERRRSRSRSRSRERSSTHKPFNYREERHKNKLAQLEKLGIDIKIPDNVASAGAEPTFYNPLATATQGKYAEQIQKRKLLWANKKQEVVKPSTTTTASTWVGTTFSQDEDGKQTAKFKRLMGIKEDMPVAGSVKPDLLKKQEEMFSNMEQQYEVARATTHTQRGVGLGYASGGFPFPR</sequence>
<dbReference type="AlphaFoldDB" id="A0ABD2XMJ8"/>
<proteinExistence type="predicted"/>
<dbReference type="Proteomes" id="UP001627154">
    <property type="component" value="Unassembled WGS sequence"/>
</dbReference>
<dbReference type="EMBL" id="JBJJXI010000019">
    <property type="protein sequence ID" value="KAL3406396.1"/>
    <property type="molecule type" value="Genomic_DNA"/>
</dbReference>
<evidence type="ECO:0000256" key="1">
    <source>
        <dbReference type="SAM" id="MobiDB-lite"/>
    </source>
</evidence>
<feature type="compositionally biased region" description="Polar residues" evidence="1">
    <location>
        <begin position="21"/>
        <end position="38"/>
    </location>
</feature>
<reference evidence="3 4" key="1">
    <citation type="journal article" date="2024" name="bioRxiv">
        <title>A reference genome for Trichogramma kaykai: A tiny desert-dwelling parasitoid wasp with competing sex-ratio distorters.</title>
        <authorList>
            <person name="Culotta J."/>
            <person name="Lindsey A.R."/>
        </authorList>
    </citation>
    <scope>NUCLEOTIDE SEQUENCE [LARGE SCALE GENOMIC DNA]</scope>
    <source>
        <strain evidence="3 4">KSX58</strain>
    </source>
</reference>
<keyword evidence="4" id="KW-1185">Reference proteome</keyword>
<feature type="compositionally biased region" description="Basic and acidic residues" evidence="1">
    <location>
        <begin position="95"/>
        <end position="232"/>
    </location>
</feature>
<comment type="caution">
    <text evidence="3">The sequence shown here is derived from an EMBL/GenBank/DDBJ whole genome shotgun (WGS) entry which is preliminary data.</text>
</comment>
<protein>
    <recommendedName>
        <fullName evidence="2">Small acidic protein-like domain-containing protein</fullName>
    </recommendedName>
</protein>
<gene>
    <name evidence="3" type="ORF">TKK_001729</name>
</gene>
<evidence type="ECO:0000313" key="4">
    <source>
        <dbReference type="Proteomes" id="UP001627154"/>
    </source>
</evidence>
<feature type="region of interest" description="Disordered" evidence="1">
    <location>
        <begin position="1"/>
        <end position="259"/>
    </location>
</feature>
<evidence type="ECO:0000259" key="2">
    <source>
        <dbReference type="Pfam" id="PF15477"/>
    </source>
</evidence>
<name>A0ABD2XMJ8_9HYME</name>
<dbReference type="PANTHER" id="PTHR22426:SF2">
    <property type="entry name" value="ARGININE_SERINE-RICH COILED-COIL PROTEIN 2"/>
    <property type="match status" value="1"/>
</dbReference>